<sequence>MKEERKCTLEACVGTIESALEAEKGGADRIELCDDLIEGGTTPSFGMICMAKELLKIDIAVMIRPRHGDFLYSDNEFEIMKKDIELCRKIGVKAVVFGILLPEGEVDMTRTKQLVEIAGKMQVCFHRAVDLCKDMSKAVCDIIECGCDRILTSGGKNKAVDGIEQIGLIHSLYSEQIEIMVGSGIDEVNAERFKQMGIRHFHLSGKGEKESGMTFRKPYVSMGGISPEKEYVITQTDCTKIALVKKVLQN</sequence>
<dbReference type="GO" id="GO:0005507">
    <property type="term" value="F:copper ion binding"/>
    <property type="evidence" value="ECO:0007669"/>
    <property type="project" value="TreeGrafter"/>
</dbReference>
<reference evidence="3" key="2">
    <citation type="submission" date="2021-04" db="EMBL/GenBank/DDBJ databases">
        <authorList>
            <person name="Gilroy R."/>
        </authorList>
    </citation>
    <scope>NUCLEOTIDE SEQUENCE</scope>
    <source>
        <strain evidence="3">Gambia16-930</strain>
    </source>
</reference>
<dbReference type="PANTHER" id="PTHR12598">
    <property type="entry name" value="COPPER HOMEOSTASIS PROTEIN CUTC"/>
    <property type="match status" value="1"/>
</dbReference>
<dbReference type="InterPro" id="IPR005627">
    <property type="entry name" value="CutC-like"/>
</dbReference>
<dbReference type="AlphaFoldDB" id="A0A9D1RGI8"/>
<dbReference type="SUPFAM" id="SSF110395">
    <property type="entry name" value="CutC-like"/>
    <property type="match status" value="1"/>
</dbReference>
<evidence type="ECO:0000313" key="3">
    <source>
        <dbReference type="EMBL" id="HIW87693.1"/>
    </source>
</evidence>
<dbReference type="Pfam" id="PF03932">
    <property type="entry name" value="CutC"/>
    <property type="match status" value="1"/>
</dbReference>
<dbReference type="EMBL" id="DXGG01000171">
    <property type="protein sequence ID" value="HIW87693.1"/>
    <property type="molecule type" value="Genomic_DNA"/>
</dbReference>
<dbReference type="CDD" id="cd00945">
    <property type="entry name" value="Aldolase_Class_I"/>
    <property type="match status" value="1"/>
</dbReference>
<accession>A0A9D1RGI8</accession>
<organism evidence="3 4">
    <name type="scientific">Candidatus Onthomorpha intestinigallinarum</name>
    <dbReference type="NCBI Taxonomy" id="2840880"/>
    <lineage>
        <taxon>Bacteria</taxon>
        <taxon>Pseudomonadati</taxon>
        <taxon>Bacteroidota</taxon>
        <taxon>Bacteroidia</taxon>
        <taxon>Bacteroidales</taxon>
        <taxon>Candidatus Onthomorpha</taxon>
    </lineage>
</organism>
<dbReference type="PANTHER" id="PTHR12598:SF0">
    <property type="entry name" value="COPPER HOMEOSTASIS PROTEIN CUTC HOMOLOG"/>
    <property type="match status" value="1"/>
</dbReference>
<comment type="subcellular location">
    <subcellularLocation>
        <location evidence="2">Cytoplasm</location>
    </subcellularLocation>
</comment>
<keyword evidence="2" id="KW-0963">Cytoplasm</keyword>
<reference evidence="3" key="1">
    <citation type="journal article" date="2021" name="PeerJ">
        <title>Extensive microbial diversity within the chicken gut microbiome revealed by metagenomics and culture.</title>
        <authorList>
            <person name="Gilroy R."/>
            <person name="Ravi A."/>
            <person name="Getino M."/>
            <person name="Pursley I."/>
            <person name="Horton D.L."/>
            <person name="Alikhan N.F."/>
            <person name="Baker D."/>
            <person name="Gharbi K."/>
            <person name="Hall N."/>
            <person name="Watson M."/>
            <person name="Adriaenssens E.M."/>
            <person name="Foster-Nyarko E."/>
            <person name="Jarju S."/>
            <person name="Secka A."/>
            <person name="Antonio M."/>
            <person name="Oren A."/>
            <person name="Chaudhuri R.R."/>
            <person name="La Ragione R."/>
            <person name="Hildebrand F."/>
            <person name="Pallen M.J."/>
        </authorList>
    </citation>
    <scope>NUCLEOTIDE SEQUENCE</scope>
    <source>
        <strain evidence="3">Gambia16-930</strain>
    </source>
</reference>
<gene>
    <name evidence="2" type="primary">cutC</name>
    <name evidence="3" type="ORF">IAC47_05405</name>
</gene>
<evidence type="ECO:0000313" key="4">
    <source>
        <dbReference type="Proteomes" id="UP000824267"/>
    </source>
</evidence>
<comment type="caution">
    <text evidence="3">The sequence shown here is derived from an EMBL/GenBank/DDBJ whole genome shotgun (WGS) entry which is preliminary data.</text>
</comment>
<evidence type="ECO:0000256" key="2">
    <source>
        <dbReference type="HAMAP-Rule" id="MF_00795"/>
    </source>
</evidence>
<dbReference type="FunFam" id="3.20.20.380:FF:000001">
    <property type="entry name" value="Copper homeostasis protein CutC"/>
    <property type="match status" value="1"/>
</dbReference>
<dbReference type="Proteomes" id="UP000824267">
    <property type="component" value="Unassembled WGS sequence"/>
</dbReference>
<name>A0A9D1RGI8_9BACT</name>
<proteinExistence type="inferred from homology"/>
<evidence type="ECO:0000256" key="1">
    <source>
        <dbReference type="ARBA" id="ARBA00007768"/>
    </source>
</evidence>
<comment type="similarity">
    <text evidence="1 2">Belongs to the CutC family.</text>
</comment>
<protein>
    <recommendedName>
        <fullName evidence="2">PF03932 family protein CutC</fullName>
    </recommendedName>
</protein>
<dbReference type="HAMAP" id="MF_00795">
    <property type="entry name" value="CutC"/>
    <property type="match status" value="1"/>
</dbReference>
<dbReference type="GO" id="GO:0005737">
    <property type="term" value="C:cytoplasm"/>
    <property type="evidence" value="ECO:0007669"/>
    <property type="project" value="UniProtKB-SubCell"/>
</dbReference>
<dbReference type="InterPro" id="IPR036822">
    <property type="entry name" value="CutC-like_dom_sf"/>
</dbReference>
<dbReference type="Gene3D" id="3.20.20.380">
    <property type="entry name" value="Copper homeostasis (CutC) domain"/>
    <property type="match status" value="1"/>
</dbReference>
<comment type="caution">
    <text evidence="2">Once thought to be involved in copper homeostasis, experiments in E.coli have shown this is not the case.</text>
</comment>